<comment type="subcellular location">
    <subcellularLocation>
        <location evidence="1">Cell membrane</location>
        <topology evidence="1">Multi-pass membrane protein</topology>
    </subcellularLocation>
</comment>
<keyword evidence="8" id="KW-1185">Reference proteome</keyword>
<evidence type="ECO:0000256" key="2">
    <source>
        <dbReference type="ARBA" id="ARBA00022475"/>
    </source>
</evidence>
<keyword evidence="2" id="KW-1003">Cell membrane</keyword>
<evidence type="ECO:0000256" key="1">
    <source>
        <dbReference type="ARBA" id="ARBA00004651"/>
    </source>
</evidence>
<evidence type="ECO:0000313" key="8">
    <source>
        <dbReference type="Proteomes" id="UP000199569"/>
    </source>
</evidence>
<dbReference type="STRING" id="549386.SAMN02927923_02242"/>
<keyword evidence="5 6" id="KW-0472">Membrane</keyword>
<gene>
    <name evidence="7" type="ORF">SAMN02927923_02242</name>
</gene>
<evidence type="ECO:0000256" key="3">
    <source>
        <dbReference type="ARBA" id="ARBA00022692"/>
    </source>
</evidence>
<proteinExistence type="predicted"/>
<dbReference type="PIRSF" id="PIRSF035875">
    <property type="entry name" value="RNase_BN"/>
    <property type="match status" value="1"/>
</dbReference>
<dbReference type="PANTHER" id="PTHR30213:SF0">
    <property type="entry name" value="UPF0761 MEMBRANE PROTEIN YIHY"/>
    <property type="match status" value="1"/>
</dbReference>
<feature type="transmembrane region" description="Helical" evidence="6">
    <location>
        <begin position="249"/>
        <end position="272"/>
    </location>
</feature>
<evidence type="ECO:0000256" key="6">
    <source>
        <dbReference type="SAM" id="Phobius"/>
    </source>
</evidence>
<feature type="transmembrane region" description="Helical" evidence="6">
    <location>
        <begin position="187"/>
        <end position="206"/>
    </location>
</feature>
<dbReference type="NCBIfam" id="TIGR00765">
    <property type="entry name" value="yihY_not_rbn"/>
    <property type="match status" value="1"/>
</dbReference>
<keyword evidence="3 6" id="KW-0812">Transmembrane</keyword>
<evidence type="ECO:0000256" key="4">
    <source>
        <dbReference type="ARBA" id="ARBA00022989"/>
    </source>
</evidence>
<dbReference type="EMBL" id="FMVJ01000006">
    <property type="protein sequence ID" value="SCY78042.1"/>
    <property type="molecule type" value="Genomic_DNA"/>
</dbReference>
<evidence type="ECO:0000313" key="7">
    <source>
        <dbReference type="EMBL" id="SCY78042.1"/>
    </source>
</evidence>
<sequence>MDPQSGEAPIHHLSRILKRTAYRAYDDDITTIASGVAFFVALAVFPGIAAIVGLYSLFAGPRLGDVLQGALPSVLPEYAVQVIVRQIRYMVTNGTSDAEQLGVASLVGAATLLASINRGTTALLRGLNVVYGRKDRRGLLKLSLTAIAFTIGGIAFLFFAIAAVVLFPGLLRVLGLEAATTQILDLLRWPSILIVVGLALAVVYRFGPSRDAVDWRWIAFGSTAASLLWVCASLLFSWAMSWLGTLDELYGSVGAMIGFMLWIWLSVTVVLIGAELDACGTEVAQDCDFAR</sequence>
<reference evidence="7 8" key="1">
    <citation type="submission" date="2016-10" db="EMBL/GenBank/DDBJ databases">
        <authorList>
            <person name="de Groot N.N."/>
        </authorList>
    </citation>
    <scope>NUCLEOTIDE SEQUENCE [LARGE SCALE GENOMIC DNA]</scope>
    <source>
        <strain evidence="7 8">CGMCC 1.7666</strain>
    </source>
</reference>
<dbReference type="InterPro" id="IPR017039">
    <property type="entry name" value="Virul_fac_BrkB"/>
</dbReference>
<feature type="transmembrane region" description="Helical" evidence="6">
    <location>
        <begin position="142"/>
        <end position="167"/>
    </location>
</feature>
<dbReference type="Proteomes" id="UP000199569">
    <property type="component" value="Unassembled WGS sequence"/>
</dbReference>
<dbReference type="PANTHER" id="PTHR30213">
    <property type="entry name" value="INNER MEMBRANE PROTEIN YHJD"/>
    <property type="match status" value="1"/>
</dbReference>
<keyword evidence="4 6" id="KW-1133">Transmembrane helix</keyword>
<protein>
    <submittedName>
        <fullName evidence="7">Membrane protein</fullName>
    </submittedName>
</protein>
<feature type="transmembrane region" description="Helical" evidence="6">
    <location>
        <begin position="32"/>
        <end position="58"/>
    </location>
</feature>
<organism evidence="7 8">
    <name type="scientific">Microvirga guangxiensis</name>
    <dbReference type="NCBI Taxonomy" id="549386"/>
    <lineage>
        <taxon>Bacteria</taxon>
        <taxon>Pseudomonadati</taxon>
        <taxon>Pseudomonadota</taxon>
        <taxon>Alphaproteobacteria</taxon>
        <taxon>Hyphomicrobiales</taxon>
        <taxon>Methylobacteriaceae</taxon>
        <taxon>Microvirga</taxon>
    </lineage>
</organism>
<dbReference type="Pfam" id="PF03631">
    <property type="entry name" value="Virul_fac_BrkB"/>
    <property type="match status" value="1"/>
</dbReference>
<dbReference type="RefSeq" id="WP_091134395.1">
    <property type="nucleotide sequence ID" value="NZ_FMVJ01000006.1"/>
</dbReference>
<evidence type="ECO:0000256" key="5">
    <source>
        <dbReference type="ARBA" id="ARBA00023136"/>
    </source>
</evidence>
<accession>A0A1G5IPN3</accession>
<dbReference type="GO" id="GO:0005886">
    <property type="term" value="C:plasma membrane"/>
    <property type="evidence" value="ECO:0007669"/>
    <property type="project" value="UniProtKB-SubCell"/>
</dbReference>
<name>A0A1G5IPN3_9HYPH</name>
<feature type="transmembrane region" description="Helical" evidence="6">
    <location>
        <begin position="218"/>
        <end position="243"/>
    </location>
</feature>
<dbReference type="AlphaFoldDB" id="A0A1G5IPN3"/>